<dbReference type="EMBL" id="FWWU01000005">
    <property type="protein sequence ID" value="SMB81642.1"/>
    <property type="molecule type" value="Genomic_DNA"/>
</dbReference>
<dbReference type="AlphaFoldDB" id="A0A1W1UKP7"/>
<dbReference type="OrthoDB" id="9810925at2"/>
<dbReference type="PROSITE" id="PS50853">
    <property type="entry name" value="FN3"/>
    <property type="match status" value="1"/>
</dbReference>
<feature type="signal peptide" evidence="3">
    <location>
        <begin position="1"/>
        <end position="17"/>
    </location>
</feature>
<evidence type="ECO:0000256" key="1">
    <source>
        <dbReference type="ARBA" id="ARBA00022737"/>
    </source>
</evidence>
<feature type="domain" description="Fibronectin type-III" evidence="4">
    <location>
        <begin position="366"/>
        <end position="465"/>
    </location>
</feature>
<keyword evidence="3" id="KW-0732">Signal</keyword>
<dbReference type="InterPro" id="IPR036116">
    <property type="entry name" value="FN3_sf"/>
</dbReference>
<evidence type="ECO:0000259" key="4">
    <source>
        <dbReference type="PROSITE" id="PS50853"/>
    </source>
</evidence>
<feature type="region of interest" description="Disordered" evidence="2">
    <location>
        <begin position="612"/>
        <end position="640"/>
    </location>
</feature>
<dbReference type="STRING" id="695939.SAMN00790413_04659"/>
<dbReference type="Gene3D" id="2.60.40.10">
    <property type="entry name" value="Immunoglobulins"/>
    <property type="match status" value="5"/>
</dbReference>
<evidence type="ECO:0000313" key="5">
    <source>
        <dbReference type="EMBL" id="SMB81642.1"/>
    </source>
</evidence>
<evidence type="ECO:0000256" key="3">
    <source>
        <dbReference type="SAM" id="SignalP"/>
    </source>
</evidence>
<name>A0A1W1UKP7_9DEIO</name>
<organism evidence="5 6">
    <name type="scientific">Deinococcus hopiensis KR-140</name>
    <dbReference type="NCBI Taxonomy" id="695939"/>
    <lineage>
        <taxon>Bacteria</taxon>
        <taxon>Thermotogati</taxon>
        <taxon>Deinococcota</taxon>
        <taxon>Deinococci</taxon>
        <taxon>Deinococcales</taxon>
        <taxon>Deinococcaceae</taxon>
        <taxon>Deinococcus</taxon>
    </lineage>
</organism>
<dbReference type="PANTHER" id="PTHR46708:SF2">
    <property type="entry name" value="FIBRONECTIN TYPE-III DOMAIN-CONTAINING PROTEIN"/>
    <property type="match status" value="1"/>
</dbReference>
<keyword evidence="6" id="KW-1185">Reference proteome</keyword>
<reference evidence="5 6" key="1">
    <citation type="submission" date="2017-04" db="EMBL/GenBank/DDBJ databases">
        <authorList>
            <person name="Afonso C.L."/>
            <person name="Miller P.J."/>
            <person name="Scott M.A."/>
            <person name="Spackman E."/>
            <person name="Goraichik I."/>
            <person name="Dimitrov K.M."/>
            <person name="Suarez D.L."/>
            <person name="Swayne D.E."/>
        </authorList>
    </citation>
    <scope>NUCLEOTIDE SEQUENCE [LARGE SCALE GENOMIC DNA]</scope>
    <source>
        <strain evidence="5 6">KR-140</strain>
    </source>
</reference>
<dbReference type="PANTHER" id="PTHR46708">
    <property type="entry name" value="TENASCIN"/>
    <property type="match status" value="1"/>
</dbReference>
<proteinExistence type="predicted"/>
<feature type="chain" id="PRO_5012890396" description="Fibronectin type-III domain-containing protein" evidence="3">
    <location>
        <begin position="18"/>
        <end position="640"/>
    </location>
</feature>
<dbReference type="InterPro" id="IPR013783">
    <property type="entry name" value="Ig-like_fold"/>
</dbReference>
<dbReference type="InterPro" id="IPR050991">
    <property type="entry name" value="ECM_Regulatory_Proteins"/>
</dbReference>
<accession>A0A1W1UKP7</accession>
<gene>
    <name evidence="5" type="ORF">SAMN00790413_04659</name>
</gene>
<dbReference type="CDD" id="cd00063">
    <property type="entry name" value="FN3"/>
    <property type="match status" value="1"/>
</dbReference>
<evidence type="ECO:0000256" key="2">
    <source>
        <dbReference type="SAM" id="MobiDB-lite"/>
    </source>
</evidence>
<sequence length="640" mass="66880">MKHLLTLAALLSLTAAAQNASSPAKTGVAALPTPQGALLRWALPGGTLPDAYRLTREGGGETVTRTLPGIVSREEAVRQGWVDAKTYDGLKALYSKTTADPQARVSRELQLLANTGWAKTLNLLVSQEGMKPSVKYRFTVTALTGGRETPVGTAEVTPGPTPPVPVPRNLTAAPSVGRATLFWTRAGGFTMAYRISRAEAGQELKLLEPSPYFPGTDKARPERVSYADNDPSLKRRAKYTYRVTAVDLFGRESAPTAPLLVDLREGEPFTPLVIERVTEKASAKGAAVTLGWTATDDPRVLGITVYRGSGRADLKPIAELKPEAATYTDASAAVARTYVYALGVKLREGQSGPGPFRPVQAMNGTPPTAPAGVKAALENGVVRLTWSPSPEADVQGYLVVGASRPDAPAGDLVAFTPKPQPGTTLEVPLGVLPGTAFSFRVIAVNTSGVNSVPSSAATVSRSREAGAAPTLLAAQGGDRHITLRWSYPGGVPAQAEVFRRNPDGSTVLIARLPGSATSFEDTHVVPTLPYAYVVAGVDTAGKRSASSGVQSATADYNPVVGAVEGLSVAAGTSGARLAWRAAPEAVTYLVTRVRGGTPTLLGTVNTLSFSDPQGRSGDTYRVTPRALNGTQGQEATAALR</sequence>
<evidence type="ECO:0000313" key="6">
    <source>
        <dbReference type="Proteomes" id="UP000192582"/>
    </source>
</evidence>
<protein>
    <recommendedName>
        <fullName evidence="4">Fibronectin type-III domain-containing protein</fullName>
    </recommendedName>
</protein>
<dbReference type="RefSeq" id="WP_139806501.1">
    <property type="nucleotide sequence ID" value="NZ_FWWU01000005.1"/>
</dbReference>
<keyword evidence="1" id="KW-0677">Repeat</keyword>
<dbReference type="InterPro" id="IPR003961">
    <property type="entry name" value="FN3_dom"/>
</dbReference>
<dbReference type="SUPFAM" id="SSF49265">
    <property type="entry name" value="Fibronectin type III"/>
    <property type="match status" value="2"/>
</dbReference>
<dbReference type="SMART" id="SM00060">
    <property type="entry name" value="FN3"/>
    <property type="match status" value="5"/>
</dbReference>
<dbReference type="Proteomes" id="UP000192582">
    <property type="component" value="Unassembled WGS sequence"/>
</dbReference>